<comment type="caution">
    <text evidence="2">The sequence shown here is derived from an EMBL/GenBank/DDBJ whole genome shotgun (WGS) entry which is preliminary data.</text>
</comment>
<name>A0ABW4QJ56_9BACL</name>
<dbReference type="EMBL" id="JBHUFW010000008">
    <property type="protein sequence ID" value="MFD1863590.1"/>
    <property type="molecule type" value="Genomic_DNA"/>
</dbReference>
<feature type="transmembrane region" description="Helical" evidence="1">
    <location>
        <begin position="5"/>
        <end position="25"/>
    </location>
</feature>
<evidence type="ECO:0000313" key="3">
    <source>
        <dbReference type="Proteomes" id="UP001597273"/>
    </source>
</evidence>
<feature type="transmembrane region" description="Helical" evidence="1">
    <location>
        <begin position="93"/>
        <end position="117"/>
    </location>
</feature>
<keyword evidence="1" id="KW-1133">Transmembrane helix</keyword>
<dbReference type="Gene3D" id="1.20.210.10">
    <property type="entry name" value="Cytochrome c oxidase-like, subunit I domain"/>
    <property type="match status" value="1"/>
</dbReference>
<dbReference type="Proteomes" id="UP001597273">
    <property type="component" value="Unassembled WGS sequence"/>
</dbReference>
<gene>
    <name evidence="2" type="ORF">ACFSDB_11735</name>
</gene>
<organism evidence="2 3">
    <name type="scientific">Planococcus chinensis</name>
    <dbReference type="NCBI Taxonomy" id="272917"/>
    <lineage>
        <taxon>Bacteria</taxon>
        <taxon>Bacillati</taxon>
        <taxon>Bacillota</taxon>
        <taxon>Bacilli</taxon>
        <taxon>Bacillales</taxon>
        <taxon>Caryophanaceae</taxon>
        <taxon>Planococcus</taxon>
    </lineage>
</organism>
<feature type="transmembrane region" description="Helical" evidence="1">
    <location>
        <begin position="37"/>
        <end position="56"/>
    </location>
</feature>
<reference evidence="3" key="1">
    <citation type="journal article" date="2019" name="Int. J. Syst. Evol. Microbiol.">
        <title>The Global Catalogue of Microorganisms (GCM) 10K type strain sequencing project: providing services to taxonomists for standard genome sequencing and annotation.</title>
        <authorList>
            <consortium name="The Broad Institute Genomics Platform"/>
            <consortium name="The Broad Institute Genome Sequencing Center for Infectious Disease"/>
            <person name="Wu L."/>
            <person name="Ma J."/>
        </authorList>
    </citation>
    <scope>NUCLEOTIDE SEQUENCE [LARGE SCALE GENOMIC DNA]</scope>
    <source>
        <strain evidence="3">CGMCC 1.15475</strain>
    </source>
</reference>
<dbReference type="InterPro" id="IPR000883">
    <property type="entry name" value="Cyt_C_Oxase_1"/>
</dbReference>
<sequence>MATAFIKIAAIYLLIGISLGIYMGIVEEFEYTPVHAHINLLGWATTGLFGVIYHVLPEAGNSKLGKAHFWLHNIGSFLVLFGMILFVNGEEGLAFPVALTGALAVVAATLVFIVNLFKNAKETQPRRRQE</sequence>
<keyword evidence="3" id="KW-1185">Reference proteome</keyword>
<keyword evidence="1" id="KW-0812">Transmembrane</keyword>
<protein>
    <submittedName>
        <fullName evidence="2">Cbb3-type cytochrome c oxidase subunit I</fullName>
    </submittedName>
</protein>
<dbReference type="InterPro" id="IPR036927">
    <property type="entry name" value="Cyt_c_oxase-like_su1_sf"/>
</dbReference>
<accession>A0ABW4QJ56</accession>
<keyword evidence="1" id="KW-0472">Membrane</keyword>
<feature type="transmembrane region" description="Helical" evidence="1">
    <location>
        <begin position="68"/>
        <end position="87"/>
    </location>
</feature>
<dbReference type="RefSeq" id="WP_204893274.1">
    <property type="nucleotide sequence ID" value="NZ_JBHUFW010000008.1"/>
</dbReference>
<proteinExistence type="predicted"/>
<dbReference type="SUPFAM" id="SSF81442">
    <property type="entry name" value="Cytochrome c oxidase subunit I-like"/>
    <property type="match status" value="1"/>
</dbReference>
<evidence type="ECO:0000313" key="2">
    <source>
        <dbReference type="EMBL" id="MFD1863590.1"/>
    </source>
</evidence>
<dbReference type="Pfam" id="PF00115">
    <property type="entry name" value="COX1"/>
    <property type="match status" value="1"/>
</dbReference>
<evidence type="ECO:0000256" key="1">
    <source>
        <dbReference type="SAM" id="Phobius"/>
    </source>
</evidence>